<name>A0ABS8SNP5_DATST</name>
<keyword evidence="2" id="KW-1185">Reference proteome</keyword>
<reference evidence="1 2" key="1">
    <citation type="journal article" date="2021" name="BMC Genomics">
        <title>Datura genome reveals duplications of psychoactive alkaloid biosynthetic genes and high mutation rate following tissue culture.</title>
        <authorList>
            <person name="Rajewski A."/>
            <person name="Carter-House D."/>
            <person name="Stajich J."/>
            <person name="Litt A."/>
        </authorList>
    </citation>
    <scope>NUCLEOTIDE SEQUENCE [LARGE SCALE GENOMIC DNA]</scope>
    <source>
        <strain evidence="1">AR-01</strain>
    </source>
</reference>
<evidence type="ECO:0000313" key="1">
    <source>
        <dbReference type="EMBL" id="MCD7460482.1"/>
    </source>
</evidence>
<gene>
    <name evidence="1" type="ORF">HAX54_043613</name>
</gene>
<sequence length="146" mass="16246">SQVHSCLGLSTRQSGLGEGGVKGGLKSHIGWEWTDGLFIWTWAILPHELAFGVELGPGIDVCFTVDPQGSPRKRGVRKFHLDFDHKKKFELDIARAIRAQFAEKREYFDDQFLGNGYHKLTAAVAASAPPEAFRTGDFPQYFALLP</sequence>
<proteinExistence type="predicted"/>
<accession>A0ABS8SNP5</accession>
<organism evidence="1 2">
    <name type="scientific">Datura stramonium</name>
    <name type="common">Jimsonweed</name>
    <name type="synonym">Common thornapple</name>
    <dbReference type="NCBI Taxonomy" id="4076"/>
    <lineage>
        <taxon>Eukaryota</taxon>
        <taxon>Viridiplantae</taxon>
        <taxon>Streptophyta</taxon>
        <taxon>Embryophyta</taxon>
        <taxon>Tracheophyta</taxon>
        <taxon>Spermatophyta</taxon>
        <taxon>Magnoliopsida</taxon>
        <taxon>eudicotyledons</taxon>
        <taxon>Gunneridae</taxon>
        <taxon>Pentapetalae</taxon>
        <taxon>asterids</taxon>
        <taxon>lamiids</taxon>
        <taxon>Solanales</taxon>
        <taxon>Solanaceae</taxon>
        <taxon>Solanoideae</taxon>
        <taxon>Datureae</taxon>
        <taxon>Datura</taxon>
    </lineage>
</organism>
<comment type="caution">
    <text evidence="1">The sequence shown here is derived from an EMBL/GenBank/DDBJ whole genome shotgun (WGS) entry which is preliminary data.</text>
</comment>
<feature type="non-terminal residue" evidence="1">
    <location>
        <position position="1"/>
    </location>
</feature>
<dbReference type="Proteomes" id="UP000823775">
    <property type="component" value="Unassembled WGS sequence"/>
</dbReference>
<dbReference type="EMBL" id="JACEIK010000654">
    <property type="protein sequence ID" value="MCD7460482.1"/>
    <property type="molecule type" value="Genomic_DNA"/>
</dbReference>
<protein>
    <submittedName>
        <fullName evidence="1">Uncharacterized protein</fullName>
    </submittedName>
</protein>
<evidence type="ECO:0000313" key="2">
    <source>
        <dbReference type="Proteomes" id="UP000823775"/>
    </source>
</evidence>